<gene>
    <name evidence="3" type="ORF">ESV85_10880</name>
</gene>
<dbReference type="Gene3D" id="3.90.550.10">
    <property type="entry name" value="Spore Coat Polysaccharide Biosynthesis Protein SpsA, Chain A"/>
    <property type="match status" value="1"/>
</dbReference>
<reference evidence="3 4" key="1">
    <citation type="submission" date="2019-08" db="EMBL/GenBank/DDBJ databases">
        <title>Genomes sequence of Algoriphagus aquimarinus ACAM450.</title>
        <authorList>
            <person name="Bowman J.P."/>
        </authorList>
    </citation>
    <scope>NUCLEOTIDE SEQUENCE [LARGE SCALE GENOMIC DNA]</scope>
    <source>
        <strain evidence="3 4">ACAM 450</strain>
    </source>
</reference>
<comment type="caution">
    <text evidence="3">The sequence shown here is derived from an EMBL/GenBank/DDBJ whole genome shotgun (WGS) entry which is preliminary data.</text>
</comment>
<protein>
    <recommendedName>
        <fullName evidence="5">Galactosyl transferase GMA12/MNN10 family protein</fullName>
    </recommendedName>
</protein>
<dbReference type="InterPro" id="IPR008630">
    <property type="entry name" value="Glyco_trans_34"/>
</dbReference>
<accession>A0A5C7ARS1</accession>
<dbReference type="EMBL" id="VORW01000005">
    <property type="protein sequence ID" value="TXE11418.1"/>
    <property type="molecule type" value="Genomic_DNA"/>
</dbReference>
<keyword evidence="1" id="KW-0328">Glycosyltransferase</keyword>
<keyword evidence="2" id="KW-0808">Transferase</keyword>
<dbReference type="InterPro" id="IPR029044">
    <property type="entry name" value="Nucleotide-diphossugar_trans"/>
</dbReference>
<evidence type="ECO:0008006" key="5">
    <source>
        <dbReference type="Google" id="ProtNLM"/>
    </source>
</evidence>
<dbReference type="GO" id="GO:0016020">
    <property type="term" value="C:membrane"/>
    <property type="evidence" value="ECO:0007669"/>
    <property type="project" value="InterPro"/>
</dbReference>
<evidence type="ECO:0000313" key="3">
    <source>
        <dbReference type="EMBL" id="TXE11418.1"/>
    </source>
</evidence>
<proteinExistence type="predicted"/>
<dbReference type="Pfam" id="PF05637">
    <property type="entry name" value="Glyco_transf_34"/>
    <property type="match status" value="1"/>
</dbReference>
<dbReference type="OrthoDB" id="821488at2"/>
<name>A0A5C7ARS1_9BACT</name>
<dbReference type="Proteomes" id="UP000321935">
    <property type="component" value="Unassembled WGS sequence"/>
</dbReference>
<evidence type="ECO:0000256" key="1">
    <source>
        <dbReference type="ARBA" id="ARBA00022676"/>
    </source>
</evidence>
<dbReference type="RefSeq" id="WP_146917488.1">
    <property type="nucleotide sequence ID" value="NZ_VORW01000005.1"/>
</dbReference>
<dbReference type="GO" id="GO:0016757">
    <property type="term" value="F:glycosyltransferase activity"/>
    <property type="evidence" value="ECO:0007669"/>
    <property type="project" value="UniProtKB-KW"/>
</dbReference>
<dbReference type="AlphaFoldDB" id="A0A5C7ARS1"/>
<organism evidence="3 4">
    <name type="scientific">Algoriphagus aquimarinus</name>
    <dbReference type="NCBI Taxonomy" id="237018"/>
    <lineage>
        <taxon>Bacteria</taxon>
        <taxon>Pseudomonadati</taxon>
        <taxon>Bacteroidota</taxon>
        <taxon>Cytophagia</taxon>
        <taxon>Cytophagales</taxon>
        <taxon>Cyclobacteriaceae</taxon>
        <taxon>Algoriphagus</taxon>
    </lineage>
</organism>
<evidence type="ECO:0000256" key="2">
    <source>
        <dbReference type="ARBA" id="ARBA00022679"/>
    </source>
</evidence>
<sequence>MIQQRKICIVSGHYPKVVLFAELTRNILREYAKTHQYSLYYDSETPVPKGIPELHFRRCLLLKKASEAFPYAEWYIWLDTDIYIQAMERRIEEFIDLSDPTILYHVFNEKPWGFPVNTGVKLVNRKAIHWEDEIYALRENCAFPYEQKLVIDYIVPKYGSQVLIHDPYTMNCLYGEHDHKAALFVHVCSRSSVNRNLIILSNTRKLLKNNQKIILNRYYQNFHYFYFKNYILKVIQAANSLFKKLISESLPRN</sequence>
<evidence type="ECO:0000313" key="4">
    <source>
        <dbReference type="Proteomes" id="UP000321935"/>
    </source>
</evidence>